<accession>A0A834AWR6</accession>
<evidence type="ECO:0000256" key="1">
    <source>
        <dbReference type="SAM" id="MobiDB-lite"/>
    </source>
</evidence>
<dbReference type="EMBL" id="JABVXQ010000003">
    <property type="protein sequence ID" value="KAF6120039.1"/>
    <property type="molecule type" value="Genomic_DNA"/>
</dbReference>
<evidence type="ECO:0000313" key="3">
    <source>
        <dbReference type="Proteomes" id="UP000664940"/>
    </source>
</evidence>
<dbReference type="AlphaFoldDB" id="A0A834AWR6"/>
<evidence type="ECO:0000313" key="2">
    <source>
        <dbReference type="EMBL" id="KAF6120039.1"/>
    </source>
</evidence>
<proteinExistence type="predicted"/>
<gene>
    <name evidence="2" type="ORF">HJG60_010365</name>
</gene>
<protein>
    <submittedName>
        <fullName evidence="2">Uncharacterized protein</fullName>
    </submittedName>
</protein>
<reference evidence="2 3" key="1">
    <citation type="journal article" date="2020" name="Nature">
        <title>Six reference-quality genomes reveal evolution of bat adaptations.</title>
        <authorList>
            <person name="Jebb D."/>
            <person name="Huang Z."/>
            <person name="Pippel M."/>
            <person name="Hughes G.M."/>
            <person name="Lavrichenko K."/>
            <person name="Devanna P."/>
            <person name="Winkler S."/>
            <person name="Jermiin L.S."/>
            <person name="Skirmuntt E.C."/>
            <person name="Katzourakis A."/>
            <person name="Burkitt-Gray L."/>
            <person name="Ray D.A."/>
            <person name="Sullivan K.A.M."/>
            <person name="Roscito J.G."/>
            <person name="Kirilenko B.M."/>
            <person name="Davalos L.M."/>
            <person name="Corthals A.P."/>
            <person name="Power M.L."/>
            <person name="Jones G."/>
            <person name="Ransome R.D."/>
            <person name="Dechmann D.K.N."/>
            <person name="Locatelli A.G."/>
            <person name="Puechmaille S.J."/>
            <person name="Fedrigo O."/>
            <person name="Jarvis E.D."/>
            <person name="Hiller M."/>
            <person name="Vernes S.C."/>
            <person name="Myers E.W."/>
            <person name="Teeling E.C."/>
        </authorList>
    </citation>
    <scope>NUCLEOTIDE SEQUENCE [LARGE SCALE GENOMIC DNA]</scope>
    <source>
        <strain evidence="2">Bat1K_MPI-CBG_1</strain>
    </source>
</reference>
<feature type="compositionally biased region" description="Basic residues" evidence="1">
    <location>
        <begin position="54"/>
        <end position="66"/>
    </location>
</feature>
<feature type="compositionally biased region" description="Polar residues" evidence="1">
    <location>
        <begin position="143"/>
        <end position="160"/>
    </location>
</feature>
<sequence length="183" mass="19831">MHYRLYQAGCLRATRVTCRPLSWPMGTPAPTPHTSSSHSATLHIPSGGNSGQRNCKHTQSRGSHHRRAEDGRQGGVVAPPSEDKSIHLSRCRIHRKTAKLRNSTTRGSKKHGAEVSTRRADGRCFSPKAGSTDAEVSAPSKAKTATQTSENVKNPGNVTSPKDHNNLSGTYLKDVVICNFLNK</sequence>
<feature type="compositionally biased region" description="Basic and acidic residues" evidence="1">
    <location>
        <begin position="111"/>
        <end position="122"/>
    </location>
</feature>
<feature type="compositionally biased region" description="Low complexity" evidence="1">
    <location>
        <begin position="32"/>
        <end position="41"/>
    </location>
</feature>
<feature type="region of interest" description="Disordered" evidence="1">
    <location>
        <begin position="27"/>
        <end position="84"/>
    </location>
</feature>
<organism evidence="2 3">
    <name type="scientific">Phyllostomus discolor</name>
    <name type="common">pale spear-nosed bat</name>
    <dbReference type="NCBI Taxonomy" id="89673"/>
    <lineage>
        <taxon>Eukaryota</taxon>
        <taxon>Metazoa</taxon>
        <taxon>Chordata</taxon>
        <taxon>Craniata</taxon>
        <taxon>Vertebrata</taxon>
        <taxon>Euteleostomi</taxon>
        <taxon>Mammalia</taxon>
        <taxon>Eutheria</taxon>
        <taxon>Laurasiatheria</taxon>
        <taxon>Chiroptera</taxon>
        <taxon>Yangochiroptera</taxon>
        <taxon>Phyllostomidae</taxon>
        <taxon>Phyllostominae</taxon>
        <taxon>Phyllostomus</taxon>
    </lineage>
</organism>
<name>A0A834AWR6_9CHIR</name>
<comment type="caution">
    <text evidence="2">The sequence shown here is derived from an EMBL/GenBank/DDBJ whole genome shotgun (WGS) entry which is preliminary data.</text>
</comment>
<dbReference type="Proteomes" id="UP000664940">
    <property type="component" value="Unassembled WGS sequence"/>
</dbReference>
<feature type="region of interest" description="Disordered" evidence="1">
    <location>
        <begin position="100"/>
        <end position="165"/>
    </location>
</feature>